<evidence type="ECO:0000313" key="2">
    <source>
        <dbReference type="EMBL" id="GAA5227944.1"/>
    </source>
</evidence>
<comment type="caution">
    <text evidence="2">The sequence shown here is derived from an EMBL/GenBank/DDBJ whole genome shotgun (WGS) entry which is preliminary data.</text>
</comment>
<name>A0ABP9TMA2_9MICC</name>
<feature type="region of interest" description="Disordered" evidence="1">
    <location>
        <begin position="1"/>
        <end position="26"/>
    </location>
</feature>
<dbReference type="Proteomes" id="UP001501257">
    <property type="component" value="Unassembled WGS sequence"/>
</dbReference>
<dbReference type="RefSeq" id="WP_210100033.1">
    <property type="nucleotide sequence ID" value="NZ_BAABLK010000034.1"/>
</dbReference>
<protein>
    <submittedName>
        <fullName evidence="2">Uncharacterized protein</fullName>
    </submittedName>
</protein>
<gene>
    <name evidence="2" type="ORF">GCM10025778_24770</name>
</gene>
<keyword evidence="3" id="KW-1185">Reference proteome</keyword>
<sequence length="83" mass="8645">MPRKSPHISPDSAPVVIDGPPTATPRSSDNLVVIEPAPAAPVKASAVGFLRKRPELTTPDTTYTDLLVAATDVDLPPSALFDA</sequence>
<dbReference type="EMBL" id="BAABLK010000034">
    <property type="protein sequence ID" value="GAA5227944.1"/>
    <property type="molecule type" value="Genomic_DNA"/>
</dbReference>
<reference evidence="3" key="1">
    <citation type="journal article" date="2019" name="Int. J. Syst. Evol. Microbiol.">
        <title>The Global Catalogue of Microorganisms (GCM) 10K type strain sequencing project: providing services to taxonomists for standard genome sequencing and annotation.</title>
        <authorList>
            <consortium name="The Broad Institute Genomics Platform"/>
            <consortium name="The Broad Institute Genome Sequencing Center for Infectious Disease"/>
            <person name="Wu L."/>
            <person name="Ma J."/>
        </authorList>
    </citation>
    <scope>NUCLEOTIDE SEQUENCE [LARGE SCALE GENOMIC DNA]</scope>
    <source>
        <strain evidence="3">JCM 18952</strain>
    </source>
</reference>
<evidence type="ECO:0000256" key="1">
    <source>
        <dbReference type="SAM" id="MobiDB-lite"/>
    </source>
</evidence>
<evidence type="ECO:0000313" key="3">
    <source>
        <dbReference type="Proteomes" id="UP001501257"/>
    </source>
</evidence>
<proteinExistence type="predicted"/>
<organism evidence="2 3">
    <name type="scientific">Paeniglutamicibacter antarcticus</name>
    <dbReference type="NCBI Taxonomy" id="494023"/>
    <lineage>
        <taxon>Bacteria</taxon>
        <taxon>Bacillati</taxon>
        <taxon>Actinomycetota</taxon>
        <taxon>Actinomycetes</taxon>
        <taxon>Micrococcales</taxon>
        <taxon>Micrococcaceae</taxon>
        <taxon>Paeniglutamicibacter</taxon>
    </lineage>
</organism>
<accession>A0ABP9TMA2</accession>